<dbReference type="Pfam" id="PF00226">
    <property type="entry name" value="DnaJ"/>
    <property type="match status" value="1"/>
</dbReference>
<comment type="caution">
    <text evidence="2">The sequence shown here is derived from an EMBL/GenBank/DDBJ whole genome shotgun (WGS) entry which is preliminary data.</text>
</comment>
<accession>A0A427YNS5</accession>
<dbReference type="Gene3D" id="1.10.287.110">
    <property type="entry name" value="DnaJ domain"/>
    <property type="match status" value="1"/>
</dbReference>
<reference evidence="2 3" key="1">
    <citation type="submission" date="2018-11" db="EMBL/GenBank/DDBJ databases">
        <title>Genome sequence of Saitozyma podzolica DSM 27192.</title>
        <authorList>
            <person name="Aliyu H."/>
            <person name="Gorte O."/>
            <person name="Ochsenreither K."/>
        </authorList>
    </citation>
    <scope>NUCLEOTIDE SEQUENCE [LARGE SCALE GENOMIC DNA]</scope>
    <source>
        <strain evidence="2 3">DSM 27192</strain>
    </source>
</reference>
<dbReference type="SMART" id="SM00271">
    <property type="entry name" value="DnaJ"/>
    <property type="match status" value="1"/>
</dbReference>
<feature type="domain" description="J" evidence="1">
    <location>
        <begin position="31"/>
        <end position="129"/>
    </location>
</feature>
<evidence type="ECO:0000259" key="1">
    <source>
        <dbReference type="PROSITE" id="PS50076"/>
    </source>
</evidence>
<dbReference type="InterPro" id="IPR001623">
    <property type="entry name" value="DnaJ_domain"/>
</dbReference>
<dbReference type="CDD" id="cd06257">
    <property type="entry name" value="DnaJ"/>
    <property type="match status" value="1"/>
</dbReference>
<proteinExistence type="predicted"/>
<dbReference type="InterPro" id="IPR036869">
    <property type="entry name" value="J_dom_sf"/>
</dbReference>
<evidence type="ECO:0000313" key="3">
    <source>
        <dbReference type="Proteomes" id="UP000279259"/>
    </source>
</evidence>
<evidence type="ECO:0000313" key="2">
    <source>
        <dbReference type="EMBL" id="RSH92735.1"/>
    </source>
</evidence>
<protein>
    <recommendedName>
        <fullName evidence="1">J domain-containing protein</fullName>
    </recommendedName>
</protein>
<dbReference type="PRINTS" id="PR00625">
    <property type="entry name" value="JDOMAIN"/>
</dbReference>
<dbReference type="Proteomes" id="UP000279259">
    <property type="component" value="Unassembled WGS sequence"/>
</dbReference>
<keyword evidence="3" id="KW-1185">Reference proteome</keyword>
<dbReference type="SUPFAM" id="SSF46565">
    <property type="entry name" value="Chaperone J-domain"/>
    <property type="match status" value="1"/>
</dbReference>
<dbReference type="OrthoDB" id="342454at2759"/>
<dbReference type="AlphaFoldDB" id="A0A427YNS5"/>
<dbReference type="PANTHER" id="PTHR46620">
    <property type="entry name" value="J DOMAIN-CONTAINING PROTEIN SPF31"/>
    <property type="match status" value="1"/>
</dbReference>
<sequence>MSTVDSVLSRNANDLAKQLEVERIMKAFKLNPYDILDLPFGASEADVKKQFRKKSLLIHPDKYKHEQGHEVSLRRLLGTIQSIRVPVRNRPQGLAVGTAVGTAVAFDFMKKAEGQLSEPSKRAEIDAIMTHSRTLVLKSILGTGYSIGIADTDPRLANLTPSFDLQIRAKAKEVLIEDELSRRRKQKLTFANEGAEKAKQEAEVIARKRKVEDQAKWEERREDRIKDWRDFSNKKKKVKKNAHVLG</sequence>
<dbReference type="PROSITE" id="PS50076">
    <property type="entry name" value="DNAJ_2"/>
    <property type="match status" value="1"/>
</dbReference>
<dbReference type="PANTHER" id="PTHR46620:SF1">
    <property type="entry name" value="J DOMAIN-CONTAINING PROTEIN SPF31"/>
    <property type="match status" value="1"/>
</dbReference>
<dbReference type="STRING" id="1890683.A0A427YNS5"/>
<dbReference type="EMBL" id="RSCD01000005">
    <property type="protein sequence ID" value="RSH92735.1"/>
    <property type="molecule type" value="Genomic_DNA"/>
</dbReference>
<organism evidence="2 3">
    <name type="scientific">Saitozyma podzolica</name>
    <dbReference type="NCBI Taxonomy" id="1890683"/>
    <lineage>
        <taxon>Eukaryota</taxon>
        <taxon>Fungi</taxon>
        <taxon>Dikarya</taxon>
        <taxon>Basidiomycota</taxon>
        <taxon>Agaricomycotina</taxon>
        <taxon>Tremellomycetes</taxon>
        <taxon>Tremellales</taxon>
        <taxon>Trimorphomycetaceae</taxon>
        <taxon>Saitozyma</taxon>
    </lineage>
</organism>
<name>A0A427YNS5_9TREE</name>
<gene>
    <name evidence="2" type="ORF">EHS25_008181</name>
</gene>